<proteinExistence type="predicted"/>
<reference evidence="1 2" key="1">
    <citation type="journal article" date="2019" name="Environ. Microbiol.">
        <title>Species interactions and distinct microbial communities in high Arctic permafrost affected cryosols are associated with the CH4 and CO2 gas fluxes.</title>
        <authorList>
            <person name="Altshuler I."/>
            <person name="Hamel J."/>
            <person name="Turney S."/>
            <person name="Magnuson E."/>
            <person name="Levesque R."/>
            <person name="Greer C."/>
            <person name="Whyte L.G."/>
        </authorList>
    </citation>
    <scope>NUCLEOTIDE SEQUENCE [LARGE SCALE GENOMIC DNA]</scope>
    <source>
        <strain evidence="1 2">E4</strain>
    </source>
</reference>
<dbReference type="EMBL" id="RCZD01000008">
    <property type="protein sequence ID" value="TPG59986.1"/>
    <property type="molecule type" value="Genomic_DNA"/>
</dbReference>
<dbReference type="Proteomes" id="UP000317663">
    <property type="component" value="Unassembled WGS sequence"/>
</dbReference>
<organism evidence="1 2">
    <name type="scientific">Ewingella americana</name>
    <dbReference type="NCBI Taxonomy" id="41202"/>
    <lineage>
        <taxon>Bacteria</taxon>
        <taxon>Pseudomonadati</taxon>
        <taxon>Pseudomonadota</taxon>
        <taxon>Gammaproteobacteria</taxon>
        <taxon>Enterobacterales</taxon>
        <taxon>Yersiniaceae</taxon>
        <taxon>Ewingella</taxon>
    </lineage>
</organism>
<comment type="caution">
    <text evidence="1">The sequence shown here is derived from an EMBL/GenBank/DDBJ whole genome shotgun (WGS) entry which is preliminary data.</text>
</comment>
<protein>
    <submittedName>
        <fullName evidence="1">Uncharacterized protein</fullName>
    </submittedName>
</protein>
<evidence type="ECO:0000313" key="2">
    <source>
        <dbReference type="Proteomes" id="UP000317663"/>
    </source>
</evidence>
<dbReference type="AlphaFoldDB" id="A0A502GG60"/>
<keyword evidence="2" id="KW-1185">Reference proteome</keyword>
<name>A0A502GG60_9GAMM</name>
<sequence length="84" mass="9557">MATIISKRQAIRSTLQEVQGKLPGIGLTAQKGISKVVNHNRYGSPIKKFLSSQVKERETLMDAYQDPTMVRKLQDLRDNFLRGR</sequence>
<gene>
    <name evidence="1" type="ORF">EAH77_15580</name>
</gene>
<evidence type="ECO:0000313" key="1">
    <source>
        <dbReference type="EMBL" id="TPG59986.1"/>
    </source>
</evidence>
<dbReference type="RefSeq" id="WP_140473714.1">
    <property type="nucleotide sequence ID" value="NZ_RCZD01000008.1"/>
</dbReference>
<accession>A0A502GG60</accession>